<feature type="non-terminal residue" evidence="2">
    <location>
        <position position="1"/>
    </location>
</feature>
<dbReference type="AlphaFoldDB" id="A0A381PUV7"/>
<dbReference type="Pfam" id="PF12146">
    <property type="entry name" value="Hydrolase_4"/>
    <property type="match status" value="1"/>
</dbReference>
<gene>
    <name evidence="2" type="ORF">METZ01_LOCUS23268</name>
</gene>
<sequence>VAKIPDNAVLIKKLSGTLEVMGAKLPLVFNVYQSPAGNLIGSMDSPVQGAYGISVKNVTITDANIVFNVSSIGGKYEGIQTGPDQYEGDWTQGGKSFPLNIAPLKRPQEPKDFLYKVEDITFTNSKAGIKLAGTLTTPEGDGPFPVVVLISGSGPQNRDEELMGHKPFLVLSDYFTRNGIAVLRYDDRGVGDSEGDFSTATSFDFANDADAAVAYLKSNFDFSAIGLAGHSEGGVIAPIVANQSKDVDFIILMAGSSLTGKEILDLQGALILGQTEISREGLEVYKKTQSTMLQIAVEIENDEEALKILSVVSKAYGDLSEQDQQIIGYNPETFEAALKALLSPWMRTFLTYDPRLILEQVTIPVLAINGEKDLQVPPKENLSEIKAALERGENTDHEIHELKNLNHLFQTCETGAIGEYGTIEETFNKEAMDLMTQWILKKVHR</sequence>
<feature type="domain" description="Serine aminopeptidase S33" evidence="1">
    <location>
        <begin position="171"/>
        <end position="255"/>
    </location>
</feature>
<dbReference type="PANTHER" id="PTHR43265:SF1">
    <property type="entry name" value="ESTERASE ESTD"/>
    <property type="match status" value="1"/>
</dbReference>
<protein>
    <recommendedName>
        <fullName evidence="1">Serine aminopeptidase S33 domain-containing protein</fullName>
    </recommendedName>
</protein>
<organism evidence="2">
    <name type="scientific">marine metagenome</name>
    <dbReference type="NCBI Taxonomy" id="408172"/>
    <lineage>
        <taxon>unclassified sequences</taxon>
        <taxon>metagenomes</taxon>
        <taxon>ecological metagenomes</taxon>
    </lineage>
</organism>
<dbReference type="PANTHER" id="PTHR43265">
    <property type="entry name" value="ESTERASE ESTD"/>
    <property type="match status" value="1"/>
</dbReference>
<evidence type="ECO:0000313" key="2">
    <source>
        <dbReference type="EMBL" id="SUZ70414.1"/>
    </source>
</evidence>
<proteinExistence type="predicted"/>
<accession>A0A381PUV7</accession>
<dbReference type="Gene3D" id="3.40.50.1820">
    <property type="entry name" value="alpha/beta hydrolase"/>
    <property type="match status" value="1"/>
</dbReference>
<dbReference type="InterPro" id="IPR022742">
    <property type="entry name" value="Hydrolase_4"/>
</dbReference>
<dbReference type="GO" id="GO:0052689">
    <property type="term" value="F:carboxylic ester hydrolase activity"/>
    <property type="evidence" value="ECO:0007669"/>
    <property type="project" value="TreeGrafter"/>
</dbReference>
<dbReference type="InterPro" id="IPR029058">
    <property type="entry name" value="AB_hydrolase_fold"/>
</dbReference>
<evidence type="ECO:0000259" key="1">
    <source>
        <dbReference type="Pfam" id="PF12146"/>
    </source>
</evidence>
<dbReference type="EMBL" id="UINC01001091">
    <property type="protein sequence ID" value="SUZ70414.1"/>
    <property type="molecule type" value="Genomic_DNA"/>
</dbReference>
<reference evidence="2" key="1">
    <citation type="submission" date="2018-05" db="EMBL/GenBank/DDBJ databases">
        <authorList>
            <person name="Lanie J.A."/>
            <person name="Ng W.-L."/>
            <person name="Kazmierczak K.M."/>
            <person name="Andrzejewski T.M."/>
            <person name="Davidsen T.M."/>
            <person name="Wayne K.J."/>
            <person name="Tettelin H."/>
            <person name="Glass J.I."/>
            <person name="Rusch D."/>
            <person name="Podicherti R."/>
            <person name="Tsui H.-C.T."/>
            <person name="Winkler M.E."/>
        </authorList>
    </citation>
    <scope>NUCLEOTIDE SEQUENCE</scope>
</reference>
<name>A0A381PUV7_9ZZZZ</name>
<dbReference type="SUPFAM" id="SSF53474">
    <property type="entry name" value="alpha/beta-Hydrolases"/>
    <property type="match status" value="1"/>
</dbReference>
<dbReference type="InterPro" id="IPR053145">
    <property type="entry name" value="AB_hydrolase_Est10"/>
</dbReference>